<proteinExistence type="predicted"/>
<dbReference type="Proteomes" id="UP000036395">
    <property type="component" value="Unassembled WGS sequence"/>
</dbReference>
<comment type="caution">
    <text evidence="2">The sequence shown here is derived from an EMBL/GenBank/DDBJ whole genome shotgun (WGS) entry which is preliminary data.</text>
</comment>
<dbReference type="InterPro" id="IPR004360">
    <property type="entry name" value="Glyas_Fos-R_dOase_dom"/>
</dbReference>
<dbReference type="InterPro" id="IPR037523">
    <property type="entry name" value="VOC_core"/>
</dbReference>
<dbReference type="SUPFAM" id="SSF54593">
    <property type="entry name" value="Glyoxalase/Bleomycin resistance protein/Dihydroxybiphenyl dioxygenase"/>
    <property type="match status" value="1"/>
</dbReference>
<accession>A0A0J6GU71</accession>
<name>A0A0J6GU71_PSETA</name>
<dbReference type="EMBL" id="JYLA01000003">
    <property type="protein sequence ID" value="KMM85644.1"/>
    <property type="molecule type" value="Genomic_DNA"/>
</dbReference>
<dbReference type="PATRIC" id="fig|47884.3.peg.2173"/>
<dbReference type="InterPro" id="IPR052164">
    <property type="entry name" value="Anthracycline_SecMetBiosynth"/>
</dbReference>
<evidence type="ECO:0000313" key="3">
    <source>
        <dbReference type="Proteomes" id="UP000036395"/>
    </source>
</evidence>
<sequence length="123" mass="13691">MLVKTDQRHFKIDNIEFNVSDIGRSKAFFGAVFGWTFTDYGPTYSEFSDGQLTGGFTTCEPVRSGGPLIIIYANNLKPVAHAITNAGGQIIRPEFSFPGGTRFHFTDLDGYEWAVWTEPQTSD</sequence>
<organism evidence="2 3">
    <name type="scientific">Pseudomonas taetrolens</name>
    <dbReference type="NCBI Taxonomy" id="47884"/>
    <lineage>
        <taxon>Bacteria</taxon>
        <taxon>Pseudomonadati</taxon>
        <taxon>Pseudomonadota</taxon>
        <taxon>Gammaproteobacteria</taxon>
        <taxon>Pseudomonadales</taxon>
        <taxon>Pseudomonadaceae</taxon>
        <taxon>Pseudomonas</taxon>
    </lineage>
</organism>
<reference evidence="2 3" key="1">
    <citation type="submission" date="2015-02" db="EMBL/GenBank/DDBJ databases">
        <title>Pseudomonas helleri sp. nov. and Pseudomonas weihenstephanensis sp. nov., isolated from raw cows milk.</title>
        <authorList>
            <person name="von Neubeck M."/>
            <person name="Huptas C."/>
            <person name="Wenning M."/>
            <person name="Scherer S."/>
        </authorList>
    </citation>
    <scope>NUCLEOTIDE SEQUENCE [LARGE SCALE GENOMIC DNA]</scope>
    <source>
        <strain evidence="2 3">DSM 21104</strain>
    </source>
</reference>
<dbReference type="PANTHER" id="PTHR33993:SF1">
    <property type="entry name" value="GLYOXALASE FAMILY PROTEIN"/>
    <property type="match status" value="1"/>
</dbReference>
<dbReference type="Gene3D" id="3.10.180.10">
    <property type="entry name" value="2,3-Dihydroxybiphenyl 1,2-Dioxygenase, domain 1"/>
    <property type="match status" value="1"/>
</dbReference>
<protein>
    <submittedName>
        <fullName evidence="2">Bleomycin resistance protein</fullName>
    </submittedName>
</protein>
<evidence type="ECO:0000313" key="2">
    <source>
        <dbReference type="EMBL" id="KMM85644.1"/>
    </source>
</evidence>
<feature type="domain" description="VOC" evidence="1">
    <location>
        <begin position="11"/>
        <end position="118"/>
    </location>
</feature>
<dbReference type="STRING" id="47884.SAMN04490203_2161"/>
<dbReference type="PANTHER" id="PTHR33993">
    <property type="entry name" value="GLYOXALASE-RELATED"/>
    <property type="match status" value="1"/>
</dbReference>
<dbReference type="InterPro" id="IPR029068">
    <property type="entry name" value="Glyas_Bleomycin-R_OHBP_Dase"/>
</dbReference>
<evidence type="ECO:0000259" key="1">
    <source>
        <dbReference type="PROSITE" id="PS51819"/>
    </source>
</evidence>
<dbReference type="CDD" id="cd07247">
    <property type="entry name" value="SgaA_N_like"/>
    <property type="match status" value="1"/>
</dbReference>
<dbReference type="Pfam" id="PF00903">
    <property type="entry name" value="Glyoxalase"/>
    <property type="match status" value="1"/>
</dbReference>
<dbReference type="AlphaFoldDB" id="A0A0J6GU71"/>
<dbReference type="PROSITE" id="PS51819">
    <property type="entry name" value="VOC"/>
    <property type="match status" value="1"/>
</dbReference>
<gene>
    <name evidence="2" type="ORF">TU78_08750</name>
</gene>